<dbReference type="KEGG" id="pbap:Pla133_40290"/>
<sequence>MNGIAGSPDAGGTILVRLPSWLGDLVAVEPALRALAARRGGDDGRGLSLAAPAHLLPLLDGWLPGARRIPHPGRGGERAADWRGHDVALLLTGSFRSAWTALRAGIPRRVGWARDGRGLLLTDAIAPARELGAVPLGLGVRGAWPRWLPRSVTTSSIELVSLLGVSTADPVPRLRSTATVSESVALRLAAAGIEPGERPVVANVGGRPGSAKAWTEEAWIAALAALDPDLPLVLVAGPGEEAALEAVASGLTRRARPPLCAWGERAADLPELLALCARACVVLSTDAGPRHVARAAGASTVVLFGPTDPRHTACPGPPSVHLRREVDCAPCHLELCPRSGSDHRLCTALIDPREVAAAAQCLIG</sequence>
<dbReference type="CDD" id="cd03789">
    <property type="entry name" value="GT9_LPS_heptosyltransferase"/>
    <property type="match status" value="1"/>
</dbReference>
<dbReference type="SUPFAM" id="SSF53756">
    <property type="entry name" value="UDP-Glycosyltransferase/glycogen phosphorylase"/>
    <property type="match status" value="1"/>
</dbReference>
<dbReference type="RefSeq" id="WP_419191744.1">
    <property type="nucleotide sequence ID" value="NZ_CP036287.1"/>
</dbReference>
<dbReference type="PANTHER" id="PTHR30160:SF7">
    <property type="entry name" value="ADP-HEPTOSE--LPS HEPTOSYLTRANSFERASE 2"/>
    <property type="match status" value="1"/>
</dbReference>
<reference evidence="3 4" key="1">
    <citation type="submission" date="2019-02" db="EMBL/GenBank/DDBJ databases">
        <title>Deep-cultivation of Planctomycetes and their phenomic and genomic characterization uncovers novel biology.</title>
        <authorList>
            <person name="Wiegand S."/>
            <person name="Jogler M."/>
            <person name="Boedeker C."/>
            <person name="Pinto D."/>
            <person name="Vollmers J."/>
            <person name="Rivas-Marin E."/>
            <person name="Kohn T."/>
            <person name="Peeters S.H."/>
            <person name="Heuer A."/>
            <person name="Rast P."/>
            <person name="Oberbeckmann S."/>
            <person name="Bunk B."/>
            <person name="Jeske O."/>
            <person name="Meyerdierks A."/>
            <person name="Storesund J.E."/>
            <person name="Kallscheuer N."/>
            <person name="Luecker S."/>
            <person name="Lage O.M."/>
            <person name="Pohl T."/>
            <person name="Merkel B.J."/>
            <person name="Hornburger P."/>
            <person name="Mueller R.-W."/>
            <person name="Bruemmer F."/>
            <person name="Labrenz M."/>
            <person name="Spormann A.M."/>
            <person name="Op den Camp H."/>
            <person name="Overmann J."/>
            <person name="Amann R."/>
            <person name="Jetten M.S.M."/>
            <person name="Mascher T."/>
            <person name="Medema M.H."/>
            <person name="Devos D.P."/>
            <person name="Kaster A.-K."/>
            <person name="Ovreas L."/>
            <person name="Rohde M."/>
            <person name="Galperin M.Y."/>
            <person name="Jogler C."/>
        </authorList>
    </citation>
    <scope>NUCLEOTIDE SEQUENCE [LARGE SCALE GENOMIC DNA]</scope>
    <source>
        <strain evidence="3 4">Pla133</strain>
    </source>
</reference>
<dbReference type="InterPro" id="IPR002201">
    <property type="entry name" value="Glyco_trans_9"/>
</dbReference>
<dbReference type="GO" id="GO:0008713">
    <property type="term" value="F:ADP-heptose-lipopolysaccharide heptosyltransferase activity"/>
    <property type="evidence" value="ECO:0007669"/>
    <property type="project" value="TreeGrafter"/>
</dbReference>
<keyword evidence="1" id="KW-0328">Glycosyltransferase</keyword>
<accession>A0A518BPK6</accession>
<organism evidence="3 4">
    <name type="scientific">Engelhardtia mirabilis</name>
    <dbReference type="NCBI Taxonomy" id="2528011"/>
    <lineage>
        <taxon>Bacteria</taxon>
        <taxon>Pseudomonadati</taxon>
        <taxon>Planctomycetota</taxon>
        <taxon>Planctomycetia</taxon>
        <taxon>Planctomycetia incertae sedis</taxon>
        <taxon>Engelhardtia</taxon>
    </lineage>
</organism>
<keyword evidence="4" id="KW-1185">Reference proteome</keyword>
<evidence type="ECO:0000256" key="1">
    <source>
        <dbReference type="ARBA" id="ARBA00022676"/>
    </source>
</evidence>
<name>A0A518BPK6_9BACT</name>
<dbReference type="EC" id="2.-.-.-" evidence="3"/>
<proteinExistence type="predicted"/>
<dbReference type="AlphaFoldDB" id="A0A518BPK6"/>
<dbReference type="GO" id="GO:0009244">
    <property type="term" value="P:lipopolysaccharide core region biosynthetic process"/>
    <property type="evidence" value="ECO:0007669"/>
    <property type="project" value="TreeGrafter"/>
</dbReference>
<dbReference type="GO" id="GO:0005829">
    <property type="term" value="C:cytosol"/>
    <property type="evidence" value="ECO:0007669"/>
    <property type="project" value="TreeGrafter"/>
</dbReference>
<evidence type="ECO:0000313" key="3">
    <source>
        <dbReference type="EMBL" id="QDU68914.1"/>
    </source>
</evidence>
<dbReference type="Proteomes" id="UP000316921">
    <property type="component" value="Chromosome"/>
</dbReference>
<dbReference type="Gene3D" id="3.40.50.2000">
    <property type="entry name" value="Glycogen Phosphorylase B"/>
    <property type="match status" value="2"/>
</dbReference>
<dbReference type="PANTHER" id="PTHR30160">
    <property type="entry name" value="TETRAACYLDISACCHARIDE 4'-KINASE-RELATED"/>
    <property type="match status" value="1"/>
</dbReference>
<protein>
    <submittedName>
        <fullName evidence="3">ADP-heptose--LPS heptosyltransferase 2</fullName>
        <ecNumber evidence="3">2.-.-.-</ecNumber>
    </submittedName>
</protein>
<dbReference type="EMBL" id="CP036287">
    <property type="protein sequence ID" value="QDU68914.1"/>
    <property type="molecule type" value="Genomic_DNA"/>
</dbReference>
<dbReference type="InterPro" id="IPR051199">
    <property type="entry name" value="LPS_LOS_Heptosyltrfase"/>
</dbReference>
<dbReference type="Pfam" id="PF01075">
    <property type="entry name" value="Glyco_transf_9"/>
    <property type="match status" value="1"/>
</dbReference>
<gene>
    <name evidence="3" type="primary">rfaF_3</name>
    <name evidence="3" type="ORF">Pla133_40290</name>
</gene>
<evidence type="ECO:0000313" key="4">
    <source>
        <dbReference type="Proteomes" id="UP000316921"/>
    </source>
</evidence>
<keyword evidence="2 3" id="KW-0808">Transferase</keyword>
<evidence type="ECO:0000256" key="2">
    <source>
        <dbReference type="ARBA" id="ARBA00022679"/>
    </source>
</evidence>